<dbReference type="Proteomes" id="UP000235388">
    <property type="component" value="Unassembled WGS sequence"/>
</dbReference>
<evidence type="ECO:0000313" key="2">
    <source>
        <dbReference type="EMBL" id="PLW33889.1"/>
    </source>
</evidence>
<feature type="region of interest" description="Disordered" evidence="1">
    <location>
        <begin position="1"/>
        <end position="91"/>
    </location>
</feature>
<reference evidence="2 3" key="1">
    <citation type="submission" date="2017-11" db="EMBL/GenBank/DDBJ databases">
        <title>De novo assembly and phasing of dikaryotic genomes from two isolates of Puccinia coronata f. sp. avenae, the causal agent of oat crown rust.</title>
        <authorList>
            <person name="Miller M.E."/>
            <person name="Zhang Y."/>
            <person name="Omidvar V."/>
            <person name="Sperschneider J."/>
            <person name="Schwessinger B."/>
            <person name="Raley C."/>
            <person name="Palmer J.M."/>
            <person name="Garnica D."/>
            <person name="Upadhyaya N."/>
            <person name="Rathjen J."/>
            <person name="Taylor J.M."/>
            <person name="Park R.F."/>
            <person name="Dodds P.N."/>
            <person name="Hirsch C.D."/>
            <person name="Kianian S.F."/>
            <person name="Figueroa M."/>
        </authorList>
    </citation>
    <scope>NUCLEOTIDE SEQUENCE [LARGE SCALE GENOMIC DNA]</scope>
    <source>
        <strain evidence="2">12NC29</strain>
    </source>
</reference>
<proteinExistence type="predicted"/>
<dbReference type="AlphaFoldDB" id="A0A2N5U821"/>
<protein>
    <submittedName>
        <fullName evidence="2">Uncharacterized protein</fullName>
    </submittedName>
</protein>
<organism evidence="2 3">
    <name type="scientific">Puccinia coronata f. sp. avenae</name>
    <dbReference type="NCBI Taxonomy" id="200324"/>
    <lineage>
        <taxon>Eukaryota</taxon>
        <taxon>Fungi</taxon>
        <taxon>Dikarya</taxon>
        <taxon>Basidiomycota</taxon>
        <taxon>Pucciniomycotina</taxon>
        <taxon>Pucciniomycetes</taxon>
        <taxon>Pucciniales</taxon>
        <taxon>Pucciniaceae</taxon>
        <taxon>Puccinia</taxon>
    </lineage>
</organism>
<dbReference type="STRING" id="200324.A0A2N5U821"/>
<evidence type="ECO:0000313" key="3">
    <source>
        <dbReference type="Proteomes" id="UP000235388"/>
    </source>
</evidence>
<evidence type="ECO:0000256" key="1">
    <source>
        <dbReference type="SAM" id="MobiDB-lite"/>
    </source>
</evidence>
<keyword evidence="3" id="KW-1185">Reference proteome</keyword>
<gene>
    <name evidence="2" type="ORF">PCANC_21564</name>
</gene>
<sequence length="91" mass="9554">MRNWTIPTVPSLSVGNTHGNLARERSPAPATRYPGGDCTPATERTSATDCTPAAERTPVTERTPAMNARPPVKNTPQPPIASPPPNAKLAA</sequence>
<feature type="compositionally biased region" description="Polar residues" evidence="1">
    <location>
        <begin position="1"/>
        <end position="19"/>
    </location>
</feature>
<comment type="caution">
    <text evidence="2">The sequence shown here is derived from an EMBL/GenBank/DDBJ whole genome shotgun (WGS) entry which is preliminary data.</text>
</comment>
<name>A0A2N5U821_9BASI</name>
<dbReference type="EMBL" id="PGCJ01000289">
    <property type="protein sequence ID" value="PLW33889.1"/>
    <property type="molecule type" value="Genomic_DNA"/>
</dbReference>
<feature type="compositionally biased region" description="Pro residues" evidence="1">
    <location>
        <begin position="76"/>
        <end position="91"/>
    </location>
</feature>
<accession>A0A2N5U821</accession>